<keyword evidence="1" id="KW-0812">Transmembrane</keyword>
<dbReference type="RefSeq" id="WP_126404356.1">
    <property type="nucleotide sequence ID" value="NZ_LR134266.1"/>
</dbReference>
<evidence type="ECO:0000313" key="2">
    <source>
        <dbReference type="EMBL" id="VED67364.1"/>
    </source>
</evidence>
<dbReference type="KEGG" id="svf:NCTC3166_01186"/>
<evidence type="ECO:0000256" key="1">
    <source>
        <dbReference type="SAM" id="Phobius"/>
    </source>
</evidence>
<accession>A0A447Z4W7</accession>
<gene>
    <name evidence="2" type="ORF">NCTC3166_01186</name>
</gene>
<keyword evidence="3" id="KW-1185">Reference proteome</keyword>
<proteinExistence type="predicted"/>
<reference evidence="2 3" key="1">
    <citation type="submission" date="2018-12" db="EMBL/GenBank/DDBJ databases">
        <authorList>
            <consortium name="Pathogen Informatics"/>
        </authorList>
    </citation>
    <scope>NUCLEOTIDE SEQUENCE [LARGE SCALE GENOMIC DNA]</scope>
    <source>
        <strain evidence="2 3">NCTC3166</strain>
    </source>
</reference>
<sequence length="63" mass="7142">MNKKRSYFALALILIGFLLVESSMYILPYIEGFKELELAVFIIGVLILVGVIILLTKTKKHTD</sequence>
<name>A0A447Z4W7_9STRE</name>
<keyword evidence="1" id="KW-0472">Membrane</keyword>
<keyword evidence="1" id="KW-1133">Transmembrane helix</keyword>
<dbReference type="EMBL" id="LR134266">
    <property type="protein sequence ID" value="VED67364.1"/>
    <property type="molecule type" value="Genomic_DNA"/>
</dbReference>
<protein>
    <submittedName>
        <fullName evidence="2">Uncharacterized protein</fullName>
    </submittedName>
</protein>
<feature type="transmembrane region" description="Helical" evidence="1">
    <location>
        <begin position="38"/>
        <end position="56"/>
    </location>
</feature>
<dbReference type="AlphaFoldDB" id="A0A447Z4W7"/>
<organism evidence="2 3">
    <name type="scientific">Streptococcus viridans</name>
    <dbReference type="NCBI Taxonomy" id="78535"/>
    <lineage>
        <taxon>Bacteria</taxon>
        <taxon>Bacillati</taxon>
        <taxon>Bacillota</taxon>
        <taxon>Bacilli</taxon>
        <taxon>Lactobacillales</taxon>
        <taxon>Streptococcaceae</taxon>
        <taxon>Streptococcus</taxon>
    </lineage>
</organism>
<evidence type="ECO:0000313" key="3">
    <source>
        <dbReference type="Proteomes" id="UP000270025"/>
    </source>
</evidence>
<dbReference type="Proteomes" id="UP000270025">
    <property type="component" value="Chromosome"/>
</dbReference>